<dbReference type="SMART" id="SM00473">
    <property type="entry name" value="PAN_AP"/>
    <property type="match status" value="5"/>
</dbReference>
<feature type="compositionally biased region" description="Basic and acidic residues" evidence="1">
    <location>
        <begin position="601"/>
        <end position="611"/>
    </location>
</feature>
<feature type="domain" description="Apple" evidence="2">
    <location>
        <begin position="762"/>
        <end position="848"/>
    </location>
</feature>
<dbReference type="InterPro" id="IPR003609">
    <property type="entry name" value="Pan_app"/>
</dbReference>
<feature type="region of interest" description="Disordered" evidence="1">
    <location>
        <begin position="130"/>
        <end position="188"/>
    </location>
</feature>
<dbReference type="KEGG" id="ccin:107273689"/>
<dbReference type="CDD" id="cd01099">
    <property type="entry name" value="PAN_AP_HGF"/>
    <property type="match status" value="4"/>
</dbReference>
<proteinExistence type="predicted"/>
<dbReference type="PANTHER" id="PTHR47327:SF13">
    <property type="entry name" value="APPLE DOMAIN-CONTAINING PROTEIN"/>
    <property type="match status" value="1"/>
</dbReference>
<evidence type="ECO:0000313" key="4">
    <source>
        <dbReference type="RefSeq" id="XP_024946773.1"/>
    </source>
</evidence>
<dbReference type="InterPro" id="IPR052774">
    <property type="entry name" value="Celegans_DevNeuronal_Protein"/>
</dbReference>
<feature type="domain" description="Apple" evidence="2">
    <location>
        <begin position="983"/>
        <end position="1070"/>
    </location>
</feature>
<feature type="domain" description="Apple" evidence="2">
    <location>
        <begin position="409"/>
        <end position="495"/>
    </location>
</feature>
<accession>A0AAJ7RU73</accession>
<dbReference type="RefSeq" id="XP_024946773.1">
    <property type="nucleotide sequence ID" value="XM_025091005.1"/>
</dbReference>
<feature type="compositionally biased region" description="Basic and acidic residues" evidence="1">
    <location>
        <begin position="225"/>
        <end position="240"/>
    </location>
</feature>
<gene>
    <name evidence="4" type="primary">LOC107273689</name>
</gene>
<feature type="compositionally biased region" description="Basic and acidic residues" evidence="1">
    <location>
        <begin position="1408"/>
        <end position="1418"/>
    </location>
</feature>
<dbReference type="SUPFAM" id="SSF57414">
    <property type="entry name" value="Hairpin loop containing domain-like"/>
    <property type="match status" value="3"/>
</dbReference>
<feature type="compositionally biased region" description="Basic and acidic residues" evidence="1">
    <location>
        <begin position="1356"/>
        <end position="1365"/>
    </location>
</feature>
<dbReference type="PANTHER" id="PTHR47327">
    <property type="entry name" value="FI18240P1-RELATED"/>
    <property type="match status" value="1"/>
</dbReference>
<evidence type="ECO:0000259" key="2">
    <source>
        <dbReference type="PROSITE" id="PS50948"/>
    </source>
</evidence>
<feature type="compositionally biased region" description="Polar residues" evidence="1">
    <location>
        <begin position="1419"/>
        <end position="1429"/>
    </location>
</feature>
<feature type="region of interest" description="Disordered" evidence="1">
    <location>
        <begin position="203"/>
        <end position="317"/>
    </location>
</feature>
<feature type="domain" description="Apple" evidence="2">
    <location>
        <begin position="41"/>
        <end position="119"/>
    </location>
</feature>
<feature type="region of interest" description="Disordered" evidence="1">
    <location>
        <begin position="506"/>
        <end position="616"/>
    </location>
</feature>
<feature type="region of interest" description="Disordered" evidence="1">
    <location>
        <begin position="1408"/>
        <end position="1430"/>
    </location>
</feature>
<dbReference type="Proteomes" id="UP000694920">
    <property type="component" value="Unplaced"/>
</dbReference>
<dbReference type="Gene3D" id="3.50.4.10">
    <property type="entry name" value="Hepatocyte Growth Factor"/>
    <property type="match status" value="4"/>
</dbReference>
<dbReference type="GO" id="GO:0009653">
    <property type="term" value="P:anatomical structure morphogenesis"/>
    <property type="evidence" value="ECO:0007669"/>
    <property type="project" value="TreeGrafter"/>
</dbReference>
<keyword evidence="3" id="KW-1185">Reference proteome</keyword>
<reference evidence="4" key="1">
    <citation type="submission" date="2025-08" db="UniProtKB">
        <authorList>
            <consortium name="RefSeq"/>
        </authorList>
    </citation>
    <scope>IDENTIFICATION</scope>
</reference>
<dbReference type="PROSITE" id="PS50948">
    <property type="entry name" value="PAN"/>
    <property type="match status" value="5"/>
</dbReference>
<feature type="domain" description="Apple" evidence="2">
    <location>
        <begin position="867"/>
        <end position="952"/>
    </location>
</feature>
<dbReference type="Pfam" id="PF00024">
    <property type="entry name" value="PAN_1"/>
    <property type="match status" value="3"/>
</dbReference>
<sequence>MKCATRGGRIQNCFSFIIFLSITQISTLTIDNQLVIIANDCYTRISIGTRLADKDVLIRTSAGTVTDCENECSKNRNTCKVFSFGISSKGNGTCTIGSRVPNPEELDQDQDYDVYIRRQDSPDCEPDRLYQLGSGGKRPSNGSAVNEFANDRYPTGFGNGIKPQKPNGFQSNRPGQDQTYRKPSFNQGWFSSFDDDRRVYDIIRNKNRRPNNKSPMSGSSFTYDEDQRPFDDVNDHKDIPRPGGFGTFSIGRPSSSPGKPVTPKPKPIDDESSLTVKPVYNEDGNSNPGGSTPGKYQYWIDHNSGSEHNSGHPTGSAYGFTGNGHSQTHNIIHVSERPRPAGSDQFIYDKDNPNPVNHHGPINSHSFHGYNSNDYDDTHSGFPGILPGHKHHYDVIGHGIDVFENPSSCYRRLLSGKRIVEIHIRRAIDCERIDDCNRECDSEKAFNCEGFNYRRMGPGPRGMCELTSVPYSRMDMHRDFISDPHYDYYEKDSRCDQDSFGDVYHRPSGWTNLSPRPGSGYRPNDQGGYGPSRRPQEPPRHEPRPYLPERRPGPDKGPIDRDRRPMSGYGPDRDRPDDLYHRKPYLPERRPFDIPLPPGRRPGEPDRDHFSVGRPYPSRPVGSVYIGPIEDNMFHGDFRPGRPHLPKFPERRPDFGYRPFHDIGSNEIGPYLPDRRKDWDRDWGSYGGTYGGSYGYDTNSVGKFHLPKDPNHHKQHKRPRPFENDNFYGEFYNYGGAFGYGDNYIPSDKDVLYGGSGKRHECSVRSGAGVKVRRGLVRKSYLTSNLDQCESLCTVEKDFLCMTFSYRYNLASTAPTDNCLLSEISYEDLNFYTDLEPDRDYDIYTIVGNSKSCSSGKPPSRRPPEECFWRVRSGFGMALEVIKKSMSVDSLGECEVECVDTRGFTCRSFVYRYGHLPIGGSPNCFLSDWPSQEMDPFSLPDMDGAELYERGSFGRGCEPYPFPPLRKKYGSTDKKPSHRDDFCYSTYHRPCKLTPYAILLSIRVNGETECRQRCSSMREKDYVPCMSFSYNIENDRRNDNCFLSDVPRRDLRPGLDYIHDDDYVLYAWKELEPECIPLGYPDVPSRPDYHSHGFESPGYSDQDKFDFHSGGRPSRPPYFTDLGPTSDHGPGGIDYGRKPGHGGNSYGHPGPSFDHDLKPGEGPYGSHEIRPGSGGNGYPGIRPFDPDRPDPIAPGYGVGSGVHGGGEGFAGYGGGGGNFGGFNGYGSHDDHGGHRFGSGYGSGGSDFRPGSSYGGDRFDLSYPGDLATFTHYTVNGHPCKRGTKCQRNKVAGFWSCEPEGEEYGSWDYCCEPTHHCGFSHGYSYPWCYVGPKENQWRPCSEQYFPYSSSSRPHRPSSLDRFDQSSRFDDIPKPGFFGRHWPVAYLHREAPPNTTDSLALADDRRDRKLNDSKLEKRSNNEYNQSRNQLKSLRLKLDTSNENTEESLSVSSNKPDADISFFRKVTAKYPDVVTRTLGSNGKIERVFPPRNEATIPKIITAADINFEKSNSTTSAVKFIEVPLLSSNRSKVLDPDDYFEIVDIE</sequence>
<feature type="region of interest" description="Disordered" evidence="1">
    <location>
        <begin position="1089"/>
        <end position="1194"/>
    </location>
</feature>
<name>A0AAJ7RU73_CEPCN</name>
<evidence type="ECO:0000256" key="1">
    <source>
        <dbReference type="SAM" id="MobiDB-lite"/>
    </source>
</evidence>
<feature type="compositionally biased region" description="Polar residues" evidence="1">
    <location>
        <begin position="167"/>
        <end position="178"/>
    </location>
</feature>
<organism evidence="3 4">
    <name type="scientific">Cephus cinctus</name>
    <name type="common">Wheat stem sawfly</name>
    <dbReference type="NCBI Taxonomy" id="211228"/>
    <lineage>
        <taxon>Eukaryota</taxon>
        <taxon>Metazoa</taxon>
        <taxon>Ecdysozoa</taxon>
        <taxon>Arthropoda</taxon>
        <taxon>Hexapoda</taxon>
        <taxon>Insecta</taxon>
        <taxon>Pterygota</taxon>
        <taxon>Neoptera</taxon>
        <taxon>Endopterygota</taxon>
        <taxon>Hymenoptera</taxon>
        <taxon>Cephoidea</taxon>
        <taxon>Cephidae</taxon>
        <taxon>Cephus</taxon>
    </lineage>
</organism>
<evidence type="ECO:0000313" key="3">
    <source>
        <dbReference type="Proteomes" id="UP000694920"/>
    </source>
</evidence>
<feature type="region of interest" description="Disordered" evidence="1">
    <location>
        <begin position="1346"/>
        <end position="1365"/>
    </location>
</feature>
<dbReference type="GeneID" id="107273689"/>
<feature type="compositionally biased region" description="Basic and acidic residues" evidence="1">
    <location>
        <begin position="534"/>
        <end position="592"/>
    </location>
</feature>
<protein>
    <submittedName>
        <fullName evidence="4">Uncharacterized protein LOC107273689</fullName>
    </submittedName>
</protein>